<evidence type="ECO:0000256" key="1">
    <source>
        <dbReference type="PIRSR" id="PIRSR620023-1"/>
    </source>
</evidence>
<dbReference type="Pfam" id="PF04101">
    <property type="entry name" value="Glyco_tran_28_C"/>
    <property type="match status" value="1"/>
</dbReference>
<dbReference type="RefSeq" id="WP_350448272.1">
    <property type="nucleotide sequence ID" value="NZ_CP158373.1"/>
</dbReference>
<dbReference type="GO" id="GO:0016758">
    <property type="term" value="F:hexosyltransferase activity"/>
    <property type="evidence" value="ECO:0007669"/>
    <property type="project" value="InterPro"/>
</dbReference>
<dbReference type="Pfam" id="PF13302">
    <property type="entry name" value="Acetyltransf_3"/>
    <property type="match status" value="1"/>
</dbReference>
<dbReference type="EC" id="3.6.1.57" evidence="4"/>
<dbReference type="PANTHER" id="PTHR21015">
    <property type="entry name" value="UDP-N-ACETYLGLUCOSAMINE--N-ACETYLMURAMYL-(PENTAPEPTIDE) PYROPHOSPHORYL-UNDECAPRENOL N-ACETYLGLUCOSAMINE TRANSFERASE 1"/>
    <property type="match status" value="1"/>
</dbReference>
<dbReference type="InterPro" id="IPR020023">
    <property type="entry name" value="PseG"/>
</dbReference>
<dbReference type="PROSITE" id="PS51186">
    <property type="entry name" value="GNAT"/>
    <property type="match status" value="1"/>
</dbReference>
<dbReference type="SUPFAM" id="SSF53756">
    <property type="entry name" value="UDP-Glycosyltransferase/glycogen phosphorylase"/>
    <property type="match status" value="1"/>
</dbReference>
<accession>A0AAU7Y8Y1</accession>
<sequence>MRVLIRADASLRIGFGHVMRCLTLADALRDSGCEVLFACAAEPGNALQLIADRGFSTCALPGGDLRQSAEAPLPWVADIAALWAALDGAGTFDWCIVDHYGLGADWQRAVRARARQVMVIDDLANRDHDADLLLDQNLTASNRAYAGRLPAPCQSLLGTRFALLRPEFFGGPIELAGEARRVVVSFGGVDPTGETLKAMEALQGLPALEVDFVAGAANPAWDELVSRCEGQPNWRLHRHLNDFAELLRRADLCIGAGGATSWERAVLGIPTLCIALAENQRPNAEALAEAGAHLYLGESSAVTAADLRAAVQVLAGNLGLRRSLAARSRALVDGMGVGRVLCALLAPALTLRPASLADARLLFEGRNAEPVRQASLSREPVSWEGHLHWLEGVLASERRWLLVAELADGPVGVLRYDRLESRPDTAEVSIYLLPGRAGVGWGHHLLAAGEKALRAHWPDLGVVEAQVRPDNAASLALFARAGYQQEHCLFRRPLPGEKP</sequence>
<dbReference type="Gene3D" id="3.40.50.2000">
    <property type="entry name" value="Glycogen Phosphorylase B"/>
    <property type="match status" value="1"/>
</dbReference>
<evidence type="ECO:0000313" key="4">
    <source>
        <dbReference type="EMBL" id="XBY66360.1"/>
    </source>
</evidence>
<dbReference type="GO" id="GO:0016787">
    <property type="term" value="F:hydrolase activity"/>
    <property type="evidence" value="ECO:0007669"/>
    <property type="project" value="UniProtKB-KW"/>
</dbReference>
<protein>
    <submittedName>
        <fullName evidence="4">UDP-2,4-diacetamido-2,4, 6-trideoxy-beta-L-altropyranose hydrolase</fullName>
        <ecNumber evidence="4">3.6.1.57</ecNumber>
    </submittedName>
</protein>
<feature type="binding site" evidence="2">
    <location>
        <position position="263"/>
    </location>
    <ligand>
        <name>substrate</name>
    </ligand>
</feature>
<name>A0AAU7Y8Y1_9PSED</name>
<gene>
    <name evidence="4" type="primary">pseG</name>
    <name evidence="4" type="ORF">ABS648_11540</name>
</gene>
<dbReference type="SUPFAM" id="SSF55729">
    <property type="entry name" value="Acyl-CoA N-acyltransferases (Nat)"/>
    <property type="match status" value="1"/>
</dbReference>
<feature type="binding site" evidence="2">
    <location>
        <begin position="15"/>
        <end position="16"/>
    </location>
    <ligand>
        <name>substrate</name>
    </ligand>
</feature>
<dbReference type="Gene3D" id="3.40.50.11190">
    <property type="match status" value="1"/>
</dbReference>
<dbReference type="EMBL" id="CP158373">
    <property type="protein sequence ID" value="XBY66360.1"/>
    <property type="molecule type" value="Genomic_DNA"/>
</dbReference>
<organism evidence="4">
    <name type="scientific">Pseudomonas solani</name>
    <dbReference type="NCBI Taxonomy" id="2731552"/>
    <lineage>
        <taxon>Bacteria</taxon>
        <taxon>Pseudomonadati</taxon>
        <taxon>Pseudomonadota</taxon>
        <taxon>Gammaproteobacteria</taxon>
        <taxon>Pseudomonadales</taxon>
        <taxon>Pseudomonadaceae</taxon>
        <taxon>Pseudomonas</taxon>
    </lineage>
</organism>
<feature type="active site" description="Proton acceptor" evidence="1">
    <location>
        <position position="17"/>
    </location>
</feature>
<dbReference type="Gene3D" id="3.40.630.30">
    <property type="match status" value="1"/>
</dbReference>
<dbReference type="NCBIfam" id="TIGR03590">
    <property type="entry name" value="PseG"/>
    <property type="match status" value="1"/>
</dbReference>
<keyword evidence="4" id="KW-0378">Hydrolase</keyword>
<dbReference type="InterPro" id="IPR000182">
    <property type="entry name" value="GNAT_dom"/>
</dbReference>
<evidence type="ECO:0000256" key="2">
    <source>
        <dbReference type="PIRSR" id="PIRSR620023-2"/>
    </source>
</evidence>
<dbReference type="PANTHER" id="PTHR21015:SF22">
    <property type="entry name" value="GLYCOSYLTRANSFERASE"/>
    <property type="match status" value="1"/>
</dbReference>
<feature type="binding site" evidence="2">
    <location>
        <position position="165"/>
    </location>
    <ligand>
        <name>substrate</name>
    </ligand>
</feature>
<dbReference type="InterPro" id="IPR007235">
    <property type="entry name" value="Glyco_trans_28_C"/>
</dbReference>
<dbReference type="InterPro" id="IPR016181">
    <property type="entry name" value="Acyl_CoA_acyltransferase"/>
</dbReference>
<proteinExistence type="predicted"/>
<dbReference type="AlphaFoldDB" id="A0AAU7Y8Y1"/>
<dbReference type="GO" id="GO:0016747">
    <property type="term" value="F:acyltransferase activity, transferring groups other than amino-acyl groups"/>
    <property type="evidence" value="ECO:0007669"/>
    <property type="project" value="InterPro"/>
</dbReference>
<reference evidence="4" key="1">
    <citation type="submission" date="2023-08" db="EMBL/GenBank/DDBJ databases">
        <title>Increased levels of nutrients transform a symbiont into a lethal pathobiont.</title>
        <authorList>
            <person name="Lachnit T."/>
            <person name="Ulrich L."/>
            <person name="Willmer F.M."/>
            <person name="Hasenbein T."/>
            <person name="Steiner L.X."/>
            <person name="Wolters M."/>
            <person name="Herbst E.M."/>
            <person name="Deines P."/>
        </authorList>
    </citation>
    <scope>NUCLEOTIDE SEQUENCE</scope>
    <source>
        <strain evidence="4">T3</strain>
    </source>
</reference>
<dbReference type="CDD" id="cd04301">
    <property type="entry name" value="NAT_SF"/>
    <property type="match status" value="1"/>
</dbReference>
<evidence type="ECO:0000259" key="3">
    <source>
        <dbReference type="PROSITE" id="PS51186"/>
    </source>
</evidence>
<feature type="domain" description="N-acetyltransferase" evidence="3">
    <location>
        <begin position="349"/>
        <end position="499"/>
    </location>
</feature>